<feature type="region of interest" description="Disordered" evidence="2">
    <location>
        <begin position="1"/>
        <end position="23"/>
    </location>
</feature>
<dbReference type="EMBL" id="MSFO01000002">
    <property type="protein sequence ID" value="PLB53302.1"/>
    <property type="molecule type" value="Genomic_DNA"/>
</dbReference>
<proteinExistence type="predicted"/>
<evidence type="ECO:0000256" key="2">
    <source>
        <dbReference type="SAM" id="MobiDB-lite"/>
    </source>
</evidence>
<dbReference type="InterPro" id="IPR036236">
    <property type="entry name" value="Znf_C2H2_sf"/>
</dbReference>
<comment type="caution">
    <text evidence="4">The sequence shown here is derived from an EMBL/GenBank/DDBJ whole genome shotgun (WGS) entry which is preliminary data.</text>
</comment>
<dbReference type="Proteomes" id="UP000234275">
    <property type="component" value="Unassembled WGS sequence"/>
</dbReference>
<keyword evidence="1" id="KW-0862">Zinc</keyword>
<dbReference type="OrthoDB" id="2687452at2759"/>
<dbReference type="RefSeq" id="XP_024708604.1">
    <property type="nucleotide sequence ID" value="XM_024843953.1"/>
</dbReference>
<organism evidence="4 5">
    <name type="scientific">Aspergillus steynii IBT 23096</name>
    <dbReference type="NCBI Taxonomy" id="1392250"/>
    <lineage>
        <taxon>Eukaryota</taxon>
        <taxon>Fungi</taxon>
        <taxon>Dikarya</taxon>
        <taxon>Ascomycota</taxon>
        <taxon>Pezizomycotina</taxon>
        <taxon>Eurotiomycetes</taxon>
        <taxon>Eurotiomycetidae</taxon>
        <taxon>Eurotiales</taxon>
        <taxon>Aspergillaceae</taxon>
        <taxon>Aspergillus</taxon>
        <taxon>Aspergillus subgen. Circumdati</taxon>
    </lineage>
</organism>
<evidence type="ECO:0000256" key="1">
    <source>
        <dbReference type="PROSITE-ProRule" id="PRU00042"/>
    </source>
</evidence>
<dbReference type="PROSITE" id="PS00028">
    <property type="entry name" value="ZINC_FINGER_C2H2_1"/>
    <property type="match status" value="1"/>
</dbReference>
<name>A0A2I2GKA1_9EURO</name>
<keyword evidence="5" id="KW-1185">Reference proteome</keyword>
<feature type="domain" description="C2H2-type" evidence="3">
    <location>
        <begin position="185"/>
        <end position="212"/>
    </location>
</feature>
<sequence length="212" mass="22873">MEWPTSAFQASQEDDHPGSLSVNPFFFSRSPAAPGSQPVSFVPAGHANWDFTSGVEFPRSVEPYGWTTNQTGLADGSNIPLQGGVALTAPAHPAYDEIAADSSAALYTSSSQPRPDRIGANTNTNSALGAANNATSHQQRQTAQSAHTSPILECKWQGCFSATRFSSEGDLVRHLKSIHISPDAYPCPDCGRCFGRKDHLRDHQKRRHRGLV</sequence>
<keyword evidence="1" id="KW-0479">Metal-binding</keyword>
<dbReference type="GO" id="GO:0008270">
    <property type="term" value="F:zinc ion binding"/>
    <property type="evidence" value="ECO:0007669"/>
    <property type="project" value="UniProtKB-KW"/>
</dbReference>
<dbReference type="InterPro" id="IPR013087">
    <property type="entry name" value="Znf_C2H2_type"/>
</dbReference>
<protein>
    <recommendedName>
        <fullName evidence="3">C2H2-type domain-containing protein</fullName>
    </recommendedName>
</protein>
<evidence type="ECO:0000313" key="5">
    <source>
        <dbReference type="Proteomes" id="UP000234275"/>
    </source>
</evidence>
<dbReference type="PROSITE" id="PS50157">
    <property type="entry name" value="ZINC_FINGER_C2H2_2"/>
    <property type="match status" value="1"/>
</dbReference>
<gene>
    <name evidence="4" type="ORF">P170DRAFT_353006</name>
</gene>
<dbReference type="AlphaFoldDB" id="A0A2I2GKA1"/>
<dbReference type="SUPFAM" id="SSF57667">
    <property type="entry name" value="beta-beta-alpha zinc fingers"/>
    <property type="match status" value="1"/>
</dbReference>
<reference evidence="4 5" key="1">
    <citation type="submission" date="2016-12" db="EMBL/GenBank/DDBJ databases">
        <title>The genomes of Aspergillus section Nigri reveals drivers in fungal speciation.</title>
        <authorList>
            <consortium name="DOE Joint Genome Institute"/>
            <person name="Vesth T.C."/>
            <person name="Nybo J."/>
            <person name="Theobald S."/>
            <person name="Brandl J."/>
            <person name="Frisvad J.C."/>
            <person name="Nielsen K.F."/>
            <person name="Lyhne E.K."/>
            <person name="Kogle M.E."/>
            <person name="Kuo A."/>
            <person name="Riley R."/>
            <person name="Clum A."/>
            <person name="Nolan M."/>
            <person name="Lipzen A."/>
            <person name="Salamov A."/>
            <person name="Henrissat B."/>
            <person name="Wiebenga A."/>
            <person name="De Vries R.P."/>
            <person name="Grigoriev I.V."/>
            <person name="Mortensen U.H."/>
            <person name="Andersen M.R."/>
            <person name="Baker S.E."/>
        </authorList>
    </citation>
    <scope>NUCLEOTIDE SEQUENCE [LARGE SCALE GENOMIC DNA]</scope>
    <source>
        <strain evidence="4 5">IBT 23096</strain>
    </source>
</reference>
<feature type="compositionally biased region" description="Polar residues" evidence="2">
    <location>
        <begin position="1"/>
        <end position="11"/>
    </location>
</feature>
<feature type="compositionally biased region" description="Polar residues" evidence="2">
    <location>
        <begin position="120"/>
        <end position="147"/>
    </location>
</feature>
<feature type="region of interest" description="Disordered" evidence="2">
    <location>
        <begin position="106"/>
        <end position="147"/>
    </location>
</feature>
<dbReference type="Pfam" id="PF00096">
    <property type="entry name" value="zf-C2H2"/>
    <property type="match status" value="1"/>
</dbReference>
<dbReference type="Gene3D" id="3.30.160.60">
    <property type="entry name" value="Classic Zinc Finger"/>
    <property type="match status" value="2"/>
</dbReference>
<dbReference type="STRING" id="1392250.A0A2I2GKA1"/>
<dbReference type="VEuPathDB" id="FungiDB:P170DRAFT_353006"/>
<dbReference type="GeneID" id="36551653"/>
<evidence type="ECO:0000259" key="3">
    <source>
        <dbReference type="PROSITE" id="PS50157"/>
    </source>
</evidence>
<evidence type="ECO:0000313" key="4">
    <source>
        <dbReference type="EMBL" id="PLB53302.1"/>
    </source>
</evidence>
<accession>A0A2I2GKA1</accession>
<keyword evidence="1" id="KW-0863">Zinc-finger</keyword>
<dbReference type="SMART" id="SM00355">
    <property type="entry name" value="ZnF_C2H2"/>
    <property type="match status" value="2"/>
</dbReference>